<comment type="similarity">
    <text evidence="1">Belongs to the class-I aminoacyl-tRNA synthetase family.</text>
</comment>
<name>Q5DC57_SCHJA</name>
<evidence type="ECO:0000313" key="2">
    <source>
        <dbReference type="EMBL" id="AAW26599.1"/>
    </source>
</evidence>
<dbReference type="PANTHER" id="PTHR45794:SF1">
    <property type="entry name" value="LEUCINE--TRNA LIGASE, CYTOPLASMIC"/>
    <property type="match status" value="1"/>
</dbReference>
<organism evidence="2">
    <name type="scientific">Schistosoma japonicum</name>
    <name type="common">Blood fluke</name>
    <dbReference type="NCBI Taxonomy" id="6182"/>
    <lineage>
        <taxon>Eukaryota</taxon>
        <taxon>Metazoa</taxon>
        <taxon>Spiralia</taxon>
        <taxon>Lophotrochozoa</taxon>
        <taxon>Platyhelminthes</taxon>
        <taxon>Trematoda</taxon>
        <taxon>Digenea</taxon>
        <taxon>Strigeidida</taxon>
        <taxon>Schistosomatoidea</taxon>
        <taxon>Schistosomatidae</taxon>
        <taxon>Schistosoma</taxon>
    </lineage>
</organism>
<reference evidence="2" key="2">
    <citation type="journal article" date="2006" name="PLoS Pathog.">
        <title>New perspectives on host-parasite interplay by comparative transcriptomic and proteomic analyses of Schistosoma japonicum.</title>
        <authorList>
            <person name="Liu F."/>
            <person name="Lu J."/>
            <person name="Hu W."/>
            <person name="Wang S.Y."/>
            <person name="Cui S.J."/>
            <person name="Chi M."/>
            <person name="Yan Q."/>
            <person name="Wang X.R."/>
            <person name="Song H.D."/>
            <person name="Xu X.N."/>
            <person name="Wang J.J."/>
            <person name="Zhang X.L."/>
            <person name="Zhang X."/>
            <person name="Wang Z.Q."/>
            <person name="Xue C.L."/>
            <person name="Brindley P.J."/>
            <person name="McManus D.P."/>
            <person name="Yang P.Y."/>
            <person name="Feng Z."/>
            <person name="Chen Z."/>
            <person name="Han Z.G."/>
        </authorList>
    </citation>
    <scope>NUCLEOTIDE SEQUENCE</scope>
</reference>
<dbReference type="InterPro" id="IPR014729">
    <property type="entry name" value="Rossmann-like_a/b/a_fold"/>
</dbReference>
<dbReference type="GO" id="GO:0006429">
    <property type="term" value="P:leucyl-tRNA aminoacylation"/>
    <property type="evidence" value="ECO:0007669"/>
    <property type="project" value="InterPro"/>
</dbReference>
<reference evidence="2" key="1">
    <citation type="submission" date="2004-11" db="EMBL/GenBank/DDBJ databases">
        <title>The full-length cDNA sequences of Schistosoma japonicum genes.</title>
        <authorList>
            <person name="Han Z."/>
        </authorList>
    </citation>
    <scope>NUCLEOTIDE SEQUENCE</scope>
</reference>
<dbReference type="SUPFAM" id="SSF52374">
    <property type="entry name" value="Nucleotidylyl transferase"/>
    <property type="match status" value="1"/>
</dbReference>
<dbReference type="EMBL" id="AY814867">
    <property type="protein sequence ID" value="AAW26599.1"/>
    <property type="molecule type" value="mRNA"/>
</dbReference>
<dbReference type="Gene3D" id="3.40.50.620">
    <property type="entry name" value="HUPs"/>
    <property type="match status" value="1"/>
</dbReference>
<protein>
    <submittedName>
        <fullName evidence="2">SJCHGC03690 protein</fullName>
    </submittedName>
</protein>
<evidence type="ECO:0000256" key="1">
    <source>
        <dbReference type="ARBA" id="ARBA00005594"/>
    </source>
</evidence>
<dbReference type="GO" id="GO:0004823">
    <property type="term" value="F:leucine-tRNA ligase activity"/>
    <property type="evidence" value="ECO:0007669"/>
    <property type="project" value="InterPro"/>
</dbReference>
<dbReference type="PANTHER" id="PTHR45794">
    <property type="entry name" value="LEUCYL-TRNA SYNTHETASE"/>
    <property type="match status" value="1"/>
</dbReference>
<dbReference type="InterPro" id="IPR004493">
    <property type="entry name" value="Leu-tRNA-synth_Ia_arc/euk"/>
</dbReference>
<dbReference type="AlphaFoldDB" id="Q5DC57"/>
<proteinExistence type="evidence at transcript level"/>
<sequence length="207" mass="23611">MNGRLHLGHAFSLSKCEFSAGYERLKGKLTLWPFGLHCTGTPILASADKLSRECEEFGCPPAFPCEDPNVSAEVETETVVQGRSKKSKAVGKSGGTKFQWQIMESLGLDTNEIVKFKDPRYWLKFFPALAVEDLHKLGVKVDWRRSFITTDINPYYDSFVRWQFLTLRKKKKFCMVSDTRYSLPEIISHVWIMNELVVEGVGPQNIL</sequence>
<accession>Q5DC57</accession>
<dbReference type="GO" id="GO:0005524">
    <property type="term" value="F:ATP binding"/>
    <property type="evidence" value="ECO:0007669"/>
    <property type="project" value="InterPro"/>
</dbReference>